<evidence type="ECO:0000313" key="2">
    <source>
        <dbReference type="Proteomes" id="UP001162992"/>
    </source>
</evidence>
<dbReference type="EMBL" id="CM055098">
    <property type="protein sequence ID" value="KAJ7550627.1"/>
    <property type="molecule type" value="Genomic_DNA"/>
</dbReference>
<accession>A0ACC2D955</accession>
<gene>
    <name evidence="1" type="ORF">O6H91_07G110200</name>
</gene>
<keyword evidence="2" id="KW-1185">Reference proteome</keyword>
<comment type="caution">
    <text evidence="1">The sequence shown here is derived from an EMBL/GenBank/DDBJ whole genome shotgun (WGS) entry which is preliminary data.</text>
</comment>
<organism evidence="1 2">
    <name type="scientific">Diphasiastrum complanatum</name>
    <name type="common">Issler's clubmoss</name>
    <name type="synonym">Lycopodium complanatum</name>
    <dbReference type="NCBI Taxonomy" id="34168"/>
    <lineage>
        <taxon>Eukaryota</taxon>
        <taxon>Viridiplantae</taxon>
        <taxon>Streptophyta</taxon>
        <taxon>Embryophyta</taxon>
        <taxon>Tracheophyta</taxon>
        <taxon>Lycopodiopsida</taxon>
        <taxon>Lycopodiales</taxon>
        <taxon>Lycopodiaceae</taxon>
        <taxon>Lycopodioideae</taxon>
        <taxon>Diphasiastrum</taxon>
    </lineage>
</organism>
<protein>
    <submittedName>
        <fullName evidence="1">Uncharacterized protein</fullName>
    </submittedName>
</protein>
<reference evidence="2" key="1">
    <citation type="journal article" date="2024" name="Proc. Natl. Acad. Sci. U.S.A.">
        <title>Extraordinary preservation of gene collinearity over three hundred million years revealed in homosporous lycophytes.</title>
        <authorList>
            <person name="Li C."/>
            <person name="Wickell D."/>
            <person name="Kuo L.Y."/>
            <person name="Chen X."/>
            <person name="Nie B."/>
            <person name="Liao X."/>
            <person name="Peng D."/>
            <person name="Ji J."/>
            <person name="Jenkins J."/>
            <person name="Williams M."/>
            <person name="Shu S."/>
            <person name="Plott C."/>
            <person name="Barry K."/>
            <person name="Rajasekar S."/>
            <person name="Grimwood J."/>
            <person name="Han X."/>
            <person name="Sun S."/>
            <person name="Hou Z."/>
            <person name="He W."/>
            <person name="Dai G."/>
            <person name="Sun C."/>
            <person name="Schmutz J."/>
            <person name="Leebens-Mack J.H."/>
            <person name="Li F.W."/>
            <person name="Wang L."/>
        </authorList>
    </citation>
    <scope>NUCLEOTIDE SEQUENCE [LARGE SCALE GENOMIC DNA]</scope>
    <source>
        <strain evidence="2">cv. PW_Plant_1</strain>
    </source>
</reference>
<evidence type="ECO:0000313" key="1">
    <source>
        <dbReference type="EMBL" id="KAJ7550627.1"/>
    </source>
</evidence>
<sequence>MEFKRTLIALLLLPLLVNLATCWRYPKRGYRPRRAAIGRFVAGPWSNQAHATFYGTENAAETMGGACGYGNLFQTGYGLHTTALSFALFKEGLGCGGCYEIKCVNSPNCYAGNPAVIVTATNSCPPNWAKPSNNGGWCNFPRQHFDLSKPAFMQIAQWKAGIVPVLYRRVACQKSGGIIFNIQGNYWWLLVYITNVGGAGDIGSVSVKGSRTGWIPMNRNWGAAFQVFTCLRGQALSFRVTSASSPHTVISWNVAPANWQAGSAYSGAQF</sequence>
<name>A0ACC2D955_DIPCM</name>
<dbReference type="Proteomes" id="UP001162992">
    <property type="component" value="Chromosome 7"/>
</dbReference>
<proteinExistence type="predicted"/>